<reference evidence="2 3" key="1">
    <citation type="submission" date="2024-05" db="EMBL/GenBank/DDBJ databases">
        <title>Culex pipiens pipiens assembly and annotation.</title>
        <authorList>
            <person name="Alout H."/>
            <person name="Durand T."/>
        </authorList>
    </citation>
    <scope>NUCLEOTIDE SEQUENCE [LARGE SCALE GENOMIC DNA]</scope>
    <source>
        <strain evidence="2">HA-2024</strain>
        <tissue evidence="2">Whole body</tissue>
    </source>
</reference>
<feature type="chain" id="PRO_5044888180" evidence="1">
    <location>
        <begin position="23"/>
        <end position="68"/>
    </location>
</feature>
<protein>
    <submittedName>
        <fullName evidence="2">Uncharacterized protein</fullName>
    </submittedName>
</protein>
<evidence type="ECO:0000256" key="1">
    <source>
        <dbReference type="SAM" id="SignalP"/>
    </source>
</evidence>
<organism evidence="2 3">
    <name type="scientific">Culex pipiens pipiens</name>
    <name type="common">Northern house mosquito</name>
    <dbReference type="NCBI Taxonomy" id="38569"/>
    <lineage>
        <taxon>Eukaryota</taxon>
        <taxon>Metazoa</taxon>
        <taxon>Ecdysozoa</taxon>
        <taxon>Arthropoda</taxon>
        <taxon>Hexapoda</taxon>
        <taxon>Insecta</taxon>
        <taxon>Pterygota</taxon>
        <taxon>Neoptera</taxon>
        <taxon>Endopterygota</taxon>
        <taxon>Diptera</taxon>
        <taxon>Nematocera</taxon>
        <taxon>Culicoidea</taxon>
        <taxon>Culicidae</taxon>
        <taxon>Culicinae</taxon>
        <taxon>Culicini</taxon>
        <taxon>Culex</taxon>
        <taxon>Culex</taxon>
    </lineage>
</organism>
<comment type="caution">
    <text evidence="2">The sequence shown here is derived from an EMBL/GenBank/DDBJ whole genome shotgun (WGS) entry which is preliminary data.</text>
</comment>
<gene>
    <name evidence="2" type="ORF">pipiens_001990</name>
</gene>
<keyword evidence="3" id="KW-1185">Reference proteome</keyword>
<feature type="signal peptide" evidence="1">
    <location>
        <begin position="1"/>
        <end position="22"/>
    </location>
</feature>
<dbReference type="AlphaFoldDB" id="A0ABD1DMT3"/>
<dbReference type="PROSITE" id="PS51257">
    <property type="entry name" value="PROKAR_LIPOPROTEIN"/>
    <property type="match status" value="1"/>
</dbReference>
<keyword evidence="1" id="KW-0732">Signal</keyword>
<evidence type="ECO:0000313" key="2">
    <source>
        <dbReference type="EMBL" id="KAL1401064.1"/>
    </source>
</evidence>
<evidence type="ECO:0000313" key="3">
    <source>
        <dbReference type="Proteomes" id="UP001562425"/>
    </source>
</evidence>
<feature type="non-terminal residue" evidence="2">
    <location>
        <position position="68"/>
    </location>
</feature>
<sequence>MRRLASLPYLTLTLAFLSGCHLHQGGNMAPRYEICVGLNKGHKTTKIKQLQYRGDRKVKGIRPSRTKG</sequence>
<dbReference type="EMBL" id="JBEHCU010005055">
    <property type="protein sequence ID" value="KAL1401064.1"/>
    <property type="molecule type" value="Genomic_DNA"/>
</dbReference>
<name>A0ABD1DMT3_CULPP</name>
<proteinExistence type="predicted"/>
<dbReference type="Proteomes" id="UP001562425">
    <property type="component" value="Unassembled WGS sequence"/>
</dbReference>
<accession>A0ABD1DMT3</accession>